<accession>A0A0L0CGK7</accession>
<evidence type="ECO:0000256" key="1">
    <source>
        <dbReference type="SAM" id="MobiDB-lite"/>
    </source>
</evidence>
<keyword evidence="3" id="KW-1185">Reference proteome</keyword>
<dbReference type="OMA" id="VQTIFWL"/>
<evidence type="ECO:0000313" key="2">
    <source>
        <dbReference type="EMBL" id="KNC31543.1"/>
    </source>
</evidence>
<proteinExistence type="predicted"/>
<evidence type="ECO:0000313" key="3">
    <source>
        <dbReference type="Proteomes" id="UP000037069"/>
    </source>
</evidence>
<feature type="compositionally biased region" description="Acidic residues" evidence="1">
    <location>
        <begin position="70"/>
        <end position="84"/>
    </location>
</feature>
<organism evidence="2 3">
    <name type="scientific">Lucilia cuprina</name>
    <name type="common">Green bottle fly</name>
    <name type="synonym">Australian sheep blowfly</name>
    <dbReference type="NCBI Taxonomy" id="7375"/>
    <lineage>
        <taxon>Eukaryota</taxon>
        <taxon>Metazoa</taxon>
        <taxon>Ecdysozoa</taxon>
        <taxon>Arthropoda</taxon>
        <taxon>Hexapoda</taxon>
        <taxon>Insecta</taxon>
        <taxon>Pterygota</taxon>
        <taxon>Neoptera</taxon>
        <taxon>Endopterygota</taxon>
        <taxon>Diptera</taxon>
        <taxon>Brachycera</taxon>
        <taxon>Muscomorpha</taxon>
        <taxon>Oestroidea</taxon>
        <taxon>Calliphoridae</taxon>
        <taxon>Luciliinae</taxon>
        <taxon>Lucilia</taxon>
    </lineage>
</organism>
<gene>
    <name evidence="2" type="ORF">FF38_12746</name>
</gene>
<reference evidence="2 3" key="1">
    <citation type="journal article" date="2015" name="Nat. Commun.">
        <title>Lucilia cuprina genome unlocks parasitic fly biology to underpin future interventions.</title>
        <authorList>
            <person name="Anstead C.A."/>
            <person name="Korhonen P.K."/>
            <person name="Young N.D."/>
            <person name="Hall R.S."/>
            <person name="Jex A.R."/>
            <person name="Murali S.C."/>
            <person name="Hughes D.S."/>
            <person name="Lee S.F."/>
            <person name="Perry T."/>
            <person name="Stroehlein A.J."/>
            <person name="Ansell B.R."/>
            <person name="Breugelmans B."/>
            <person name="Hofmann A."/>
            <person name="Qu J."/>
            <person name="Dugan S."/>
            <person name="Lee S.L."/>
            <person name="Chao H."/>
            <person name="Dinh H."/>
            <person name="Han Y."/>
            <person name="Doddapaneni H.V."/>
            <person name="Worley K.C."/>
            <person name="Muzny D.M."/>
            <person name="Ioannidis P."/>
            <person name="Waterhouse R.M."/>
            <person name="Zdobnov E.M."/>
            <person name="James P.J."/>
            <person name="Bagnall N.H."/>
            <person name="Kotze A.C."/>
            <person name="Gibbs R.A."/>
            <person name="Richards S."/>
            <person name="Batterham P."/>
            <person name="Gasser R.B."/>
        </authorList>
    </citation>
    <scope>NUCLEOTIDE SEQUENCE [LARGE SCALE GENOMIC DNA]</scope>
    <source>
        <strain evidence="2 3">LS</strain>
        <tissue evidence="2">Full body</tissue>
    </source>
</reference>
<dbReference type="AlphaFoldDB" id="A0A0L0CGK7"/>
<dbReference type="OrthoDB" id="6619981at2759"/>
<feature type="compositionally biased region" description="Basic and acidic residues" evidence="1">
    <location>
        <begin position="102"/>
        <end position="111"/>
    </location>
</feature>
<protein>
    <submittedName>
        <fullName evidence="2">Uncharacterized protein</fullName>
    </submittedName>
</protein>
<sequence>MKHQQVVVDYWTMLKTSCTCLLLAISGYVLIKMVQTIFYLPGYLKNNQKRLEELAAKYNLDLEKEIAEAEIDKEEEQENKEEENQETKENLLKNADNVQEDDLVKEPKKLK</sequence>
<dbReference type="STRING" id="7375.A0A0L0CGK7"/>
<comment type="caution">
    <text evidence="2">The sequence shown here is derived from an EMBL/GenBank/DDBJ whole genome shotgun (WGS) entry which is preliminary data.</text>
</comment>
<name>A0A0L0CGK7_LUCCU</name>
<feature type="region of interest" description="Disordered" evidence="1">
    <location>
        <begin position="70"/>
        <end position="111"/>
    </location>
</feature>
<dbReference type="EMBL" id="JRES01000409">
    <property type="protein sequence ID" value="KNC31543.1"/>
    <property type="molecule type" value="Genomic_DNA"/>
</dbReference>
<dbReference type="Proteomes" id="UP000037069">
    <property type="component" value="Unassembled WGS sequence"/>
</dbReference>